<comment type="similarity">
    <text evidence="5">Belongs to the UPF0182 family.</text>
</comment>
<dbReference type="PANTHER" id="PTHR39344:SF1">
    <property type="entry name" value="UPF0182 PROTEIN SLL1060"/>
    <property type="match status" value="1"/>
</dbReference>
<feature type="transmembrane region" description="Helical" evidence="5">
    <location>
        <begin position="108"/>
        <end position="128"/>
    </location>
</feature>
<comment type="subcellular location">
    <subcellularLocation>
        <location evidence="5">Cell membrane</location>
        <topology evidence="5">Multi-pass membrane protein</topology>
    </subcellularLocation>
</comment>
<evidence type="ECO:0000256" key="5">
    <source>
        <dbReference type="HAMAP-Rule" id="MF_01600"/>
    </source>
</evidence>
<dbReference type="PANTHER" id="PTHR39344">
    <property type="entry name" value="UPF0182 PROTEIN SLL1060"/>
    <property type="match status" value="1"/>
</dbReference>
<evidence type="ECO:0000313" key="8">
    <source>
        <dbReference type="Proteomes" id="UP000252770"/>
    </source>
</evidence>
<dbReference type="RefSeq" id="WP_114124666.1">
    <property type="nucleotide sequence ID" value="NZ_QOUI01000001.1"/>
</dbReference>
<feature type="transmembrane region" description="Helical" evidence="5">
    <location>
        <begin position="56"/>
        <end position="81"/>
    </location>
</feature>
<feature type="transmembrane region" description="Helical" evidence="5">
    <location>
        <begin position="259"/>
        <end position="278"/>
    </location>
</feature>
<dbReference type="GO" id="GO:0005886">
    <property type="term" value="C:plasma membrane"/>
    <property type="evidence" value="ECO:0007669"/>
    <property type="project" value="UniProtKB-SubCell"/>
</dbReference>
<accession>A0A367YYH6</accession>
<comment type="caution">
    <text evidence="7">The sequence shown here is derived from an EMBL/GenBank/DDBJ whole genome shotgun (WGS) entry which is preliminary data.</text>
</comment>
<evidence type="ECO:0000256" key="3">
    <source>
        <dbReference type="ARBA" id="ARBA00022989"/>
    </source>
</evidence>
<feature type="transmembrane region" description="Helical" evidence="5">
    <location>
        <begin position="285"/>
        <end position="305"/>
    </location>
</feature>
<proteinExistence type="inferred from homology"/>
<gene>
    <name evidence="7" type="ORF">DT076_00270</name>
</gene>
<dbReference type="AlphaFoldDB" id="A0A367YYH6"/>
<dbReference type="HAMAP" id="MF_01600">
    <property type="entry name" value="UPF0182"/>
    <property type="match status" value="1"/>
</dbReference>
<reference evidence="7 8" key="1">
    <citation type="submission" date="2018-07" db="EMBL/GenBank/DDBJ databases">
        <title>Desertimonas flava gen. nov. sp. nov.</title>
        <authorList>
            <person name="Liu S."/>
        </authorList>
    </citation>
    <scope>NUCLEOTIDE SEQUENCE [LARGE SCALE GENOMIC DNA]</scope>
    <source>
        <strain evidence="7 8">16Sb5-5</strain>
    </source>
</reference>
<keyword evidence="3 5" id="KW-1133">Transmembrane helix</keyword>
<dbReference type="EMBL" id="QOUI01000001">
    <property type="protein sequence ID" value="RCK70963.1"/>
    <property type="molecule type" value="Genomic_DNA"/>
</dbReference>
<keyword evidence="8" id="KW-1185">Reference proteome</keyword>
<keyword evidence="1 5" id="KW-1003">Cell membrane</keyword>
<evidence type="ECO:0000256" key="2">
    <source>
        <dbReference type="ARBA" id="ARBA00022692"/>
    </source>
</evidence>
<organism evidence="7 8">
    <name type="scientific">Desertihabitans brevis</name>
    <dbReference type="NCBI Taxonomy" id="2268447"/>
    <lineage>
        <taxon>Bacteria</taxon>
        <taxon>Bacillati</taxon>
        <taxon>Actinomycetota</taxon>
        <taxon>Actinomycetes</taxon>
        <taxon>Propionibacteriales</taxon>
        <taxon>Propionibacteriaceae</taxon>
        <taxon>Desertihabitans</taxon>
    </lineage>
</organism>
<evidence type="ECO:0000256" key="6">
    <source>
        <dbReference type="SAM" id="MobiDB-lite"/>
    </source>
</evidence>
<evidence type="ECO:0000256" key="4">
    <source>
        <dbReference type="ARBA" id="ARBA00023136"/>
    </source>
</evidence>
<feature type="transmembrane region" description="Helical" evidence="5">
    <location>
        <begin position="12"/>
        <end position="36"/>
    </location>
</feature>
<dbReference type="GO" id="GO:0005576">
    <property type="term" value="C:extracellular region"/>
    <property type="evidence" value="ECO:0007669"/>
    <property type="project" value="TreeGrafter"/>
</dbReference>
<feature type="transmembrane region" description="Helical" evidence="5">
    <location>
        <begin position="163"/>
        <end position="192"/>
    </location>
</feature>
<sequence>MSSTAAVRRRPRGALLPTVAVLATLVVGFTLFSGIWTDRLWYQSLGYEGVFSTLLLTRLGLFLVFGLLMALVVVGNVALAYRLRPRLRAPSPNSELLERSRDVLESRLVRILVILGVVIGLFGGGSAAGNAETYLAWRNSTPFGEVDPTFGLDLSFFVFDYPWYQLVASFLLVALLMGSAGAAIVHYLLGALRYTPGQRVTSRAAMVHLSVLLGVVLLVFAVQQFLDRYGFPLTTNALSNAEMTAIGYADENARVTGRLILAVIALICALVFFANAWLRRWIFPVLAVALMVLSGLILSVIYPVGLQAITVQPNEPDLERPYIEQHIAATRTAYGVEDVEIETYDATTVAEAGQLRADAEALPGIRLIDPAIVSPTYEQLQQVRGYYSFPQVLDVDRYTIDGVETDAVVAARELNFRGLENRSWNNTRTVYTHGYGLVAAYGNRAVGGEPDWIVRDIPPVGELSEYEPRIYYGEQMDQYAIVGAPAGAPPIEFDTPGGGPDGGPQLTTYTGEGGVPIGSLFDRVLYAMRFTDVNILLSERVNEASKILYDRTPRERVQAAAPWLTIDSNIYPAIVEGRLVWIVDGYTTSNSYPNSQRLSLQDATSDSESQLLPVGAQLSQDVNYMRNSVKAVVDAYDGTVDLYAWDEEDPVLQTWRNAFPDTVQDRSEISADLLSHLRFPEDLFKVQREILARYHVTDPAAWYQGNDLWRIPVDPVRGGNAKETPYYLSIQWPGDESPVFSQTAVYVPNERQNLAAYMAVNADASSPDYGRLRILRMSDTQQIAGPGQTFNEINTNVTVAERLRPFNNQGAAQASYGNLLTLPIGGGLLYVEPIYTQRAGSDGSYPALSFVVARFGETVAIGTTLQEALDQVFGGDAGADTGEDVPGQPGGGTPSDPEEPTGEVDNPAAAAALDRAEQAFADADQALRDGDLATYQAKNDEARAAIEEALTALGR</sequence>
<protein>
    <recommendedName>
        <fullName evidence="5">UPF0182 protein DT076_00270</fullName>
    </recommendedName>
</protein>
<name>A0A367YYH6_9ACTN</name>
<dbReference type="Proteomes" id="UP000252770">
    <property type="component" value="Unassembled WGS sequence"/>
</dbReference>
<dbReference type="InterPro" id="IPR005372">
    <property type="entry name" value="UPF0182"/>
</dbReference>
<keyword evidence="2 5" id="KW-0812">Transmembrane</keyword>
<feature type="region of interest" description="Disordered" evidence="6">
    <location>
        <begin position="874"/>
        <end position="907"/>
    </location>
</feature>
<dbReference type="Pfam" id="PF03699">
    <property type="entry name" value="UPF0182"/>
    <property type="match status" value="1"/>
</dbReference>
<keyword evidence="4 5" id="KW-0472">Membrane</keyword>
<evidence type="ECO:0000313" key="7">
    <source>
        <dbReference type="EMBL" id="RCK70963.1"/>
    </source>
</evidence>
<evidence type="ECO:0000256" key="1">
    <source>
        <dbReference type="ARBA" id="ARBA00022475"/>
    </source>
</evidence>
<feature type="transmembrane region" description="Helical" evidence="5">
    <location>
        <begin position="204"/>
        <end position="226"/>
    </location>
</feature>